<feature type="domain" description="PurM-like N-terminal" evidence="12">
    <location>
        <begin position="85"/>
        <end position="177"/>
    </location>
</feature>
<dbReference type="AlphaFoldDB" id="A0A0G1M3G4"/>
<evidence type="ECO:0000256" key="1">
    <source>
        <dbReference type="ARBA" id="ARBA00004686"/>
    </source>
</evidence>
<evidence type="ECO:0000256" key="10">
    <source>
        <dbReference type="ARBA" id="ARBA00033093"/>
    </source>
</evidence>
<sequence>MREYAKAGVDPNKIRVFERVMKGIAQRTRYFPESRKVMVDPRAHSAGFQYVGSKRHSWGTTKEGLGNKNWLAEWMYGFGDRKPHYWEIGIDTVLMAANDVITSGALPVLIMDEVSAGDSDWFLDEARARDLGEGFYSVAKMIGAALGGGESASLRYLVNPLPPVYSAPVMSASVVGIICPTQRMIFDDVRPGDVILGASSSGMHANGFTLAFNKVLTMPDEFMGKLPSGKIIGEELLTPTRSYIGLVEALLDDSVHVSALMPGTGDGVSKICKLGRFTYRIHSWVAVKEIFFFMREKFGIPIKDCLTTFNWGIGYYIFVRAGGVYRATEAARRAGFELIEIGDVREGDHQVIFGPENDLILEPPSE</sequence>
<evidence type="ECO:0000256" key="7">
    <source>
        <dbReference type="ARBA" id="ARBA00022840"/>
    </source>
</evidence>
<dbReference type="PANTHER" id="PTHR10520:SF12">
    <property type="entry name" value="TRIFUNCTIONAL PURINE BIOSYNTHETIC PROTEIN ADENOSINE-3"/>
    <property type="match status" value="1"/>
</dbReference>
<evidence type="ECO:0000313" key="14">
    <source>
        <dbReference type="EMBL" id="KKU02597.1"/>
    </source>
</evidence>
<dbReference type="Gene3D" id="3.90.650.10">
    <property type="entry name" value="PurM-like C-terminal domain"/>
    <property type="match status" value="1"/>
</dbReference>
<evidence type="ECO:0000256" key="9">
    <source>
        <dbReference type="ARBA" id="ARBA00032931"/>
    </source>
</evidence>
<evidence type="ECO:0000256" key="6">
    <source>
        <dbReference type="ARBA" id="ARBA00022741"/>
    </source>
</evidence>
<evidence type="ECO:0000256" key="5">
    <source>
        <dbReference type="ARBA" id="ARBA00022598"/>
    </source>
</evidence>
<dbReference type="GO" id="GO:0005829">
    <property type="term" value="C:cytosol"/>
    <property type="evidence" value="ECO:0007669"/>
    <property type="project" value="TreeGrafter"/>
</dbReference>
<dbReference type="InterPro" id="IPR004733">
    <property type="entry name" value="PurM_cligase"/>
</dbReference>
<evidence type="ECO:0000259" key="13">
    <source>
        <dbReference type="Pfam" id="PF02769"/>
    </source>
</evidence>
<comment type="pathway">
    <text evidence="1">Purine metabolism; IMP biosynthesis via de novo pathway; 5-amino-1-(5-phospho-D-ribosyl)imidazole from N(2)-formyl-N(1)-(5-phospho-D-ribosyl)glycinamide: step 2/2.</text>
</comment>
<accession>A0A0G1M3G4</accession>
<feature type="domain" description="PurM-like C-terminal" evidence="13">
    <location>
        <begin position="190"/>
        <end position="352"/>
    </location>
</feature>
<dbReference type="SUPFAM" id="SSF55326">
    <property type="entry name" value="PurM N-terminal domain-like"/>
    <property type="match status" value="1"/>
</dbReference>
<dbReference type="InterPro" id="IPR036921">
    <property type="entry name" value="PurM-like_N_sf"/>
</dbReference>
<dbReference type="UniPathway" id="UPA00074">
    <property type="reaction ID" value="UER00129"/>
</dbReference>
<dbReference type="Proteomes" id="UP000034696">
    <property type="component" value="Unassembled WGS sequence"/>
</dbReference>
<dbReference type="EMBL" id="LCKT01000054">
    <property type="protein sequence ID" value="KKU02597.1"/>
    <property type="molecule type" value="Genomic_DNA"/>
</dbReference>
<dbReference type="PANTHER" id="PTHR10520">
    <property type="entry name" value="TRIFUNCTIONAL PURINE BIOSYNTHETIC PROTEIN ADENOSINE-3-RELATED"/>
    <property type="match status" value="1"/>
</dbReference>
<dbReference type="SUPFAM" id="SSF56042">
    <property type="entry name" value="PurM C-terminal domain-like"/>
    <property type="match status" value="1"/>
</dbReference>
<name>A0A0G1M3G4_9BACT</name>
<dbReference type="InterPro" id="IPR016188">
    <property type="entry name" value="PurM-like_N"/>
</dbReference>
<dbReference type="InterPro" id="IPR010918">
    <property type="entry name" value="PurM-like_C_dom"/>
</dbReference>
<dbReference type="GO" id="GO:0004641">
    <property type="term" value="F:phosphoribosylformylglycinamidine cyclo-ligase activity"/>
    <property type="evidence" value="ECO:0007669"/>
    <property type="project" value="UniProtKB-EC"/>
</dbReference>
<protein>
    <recommendedName>
        <fullName evidence="4">Phosphoribosylformylglycinamidine cyclo-ligase</fullName>
        <ecNumber evidence="3">6.3.3.1</ecNumber>
    </recommendedName>
    <alternativeName>
        <fullName evidence="9">AIR synthase</fullName>
    </alternativeName>
    <alternativeName>
        <fullName evidence="10">AIRS</fullName>
    </alternativeName>
    <alternativeName>
        <fullName evidence="8">Phosphoribosyl-aminoimidazole synthetase</fullName>
    </alternativeName>
</protein>
<evidence type="ECO:0000256" key="4">
    <source>
        <dbReference type="ARBA" id="ARBA00020367"/>
    </source>
</evidence>
<comment type="caution">
    <text evidence="14">The sequence shown here is derived from an EMBL/GenBank/DDBJ whole genome shotgun (WGS) entry which is preliminary data.</text>
</comment>
<dbReference type="EC" id="6.3.3.1" evidence="3"/>
<dbReference type="PATRIC" id="fig|1618649.3.peg.720"/>
<keyword evidence="5 14" id="KW-0436">Ligase</keyword>
<keyword evidence="6" id="KW-0547">Nucleotide-binding</keyword>
<dbReference type="GO" id="GO:0005524">
    <property type="term" value="F:ATP binding"/>
    <property type="evidence" value="ECO:0007669"/>
    <property type="project" value="UniProtKB-KW"/>
</dbReference>
<organism evidence="14 15">
    <name type="scientific">Candidatus Giovannonibacteria bacterium GW2011_GWA2_45_21</name>
    <dbReference type="NCBI Taxonomy" id="1618649"/>
    <lineage>
        <taxon>Bacteria</taxon>
        <taxon>Candidatus Giovannoniibacteriota</taxon>
    </lineage>
</organism>
<dbReference type="GO" id="GO:0004637">
    <property type="term" value="F:phosphoribosylamine-glycine ligase activity"/>
    <property type="evidence" value="ECO:0007669"/>
    <property type="project" value="TreeGrafter"/>
</dbReference>
<evidence type="ECO:0000256" key="3">
    <source>
        <dbReference type="ARBA" id="ARBA00013047"/>
    </source>
</evidence>
<reference evidence="14 15" key="1">
    <citation type="journal article" date="2015" name="Nature">
        <title>rRNA introns, odd ribosomes, and small enigmatic genomes across a large radiation of phyla.</title>
        <authorList>
            <person name="Brown C.T."/>
            <person name="Hug L.A."/>
            <person name="Thomas B.C."/>
            <person name="Sharon I."/>
            <person name="Castelle C.J."/>
            <person name="Singh A."/>
            <person name="Wilkins M.J."/>
            <person name="Williams K.H."/>
            <person name="Banfield J.F."/>
        </authorList>
    </citation>
    <scope>NUCLEOTIDE SEQUENCE [LARGE SCALE GENOMIC DNA]</scope>
</reference>
<evidence type="ECO:0000256" key="2">
    <source>
        <dbReference type="ARBA" id="ARBA00010280"/>
    </source>
</evidence>
<evidence type="ECO:0000259" key="12">
    <source>
        <dbReference type="Pfam" id="PF00586"/>
    </source>
</evidence>
<comment type="similarity">
    <text evidence="2">Belongs to the AIR synthase family.</text>
</comment>
<evidence type="ECO:0000256" key="8">
    <source>
        <dbReference type="ARBA" id="ARBA00031908"/>
    </source>
</evidence>
<proteinExistence type="inferred from homology"/>
<dbReference type="GO" id="GO:0006189">
    <property type="term" value="P:'de novo' IMP biosynthetic process"/>
    <property type="evidence" value="ECO:0007669"/>
    <property type="project" value="UniProtKB-UniPathway"/>
</dbReference>
<dbReference type="Pfam" id="PF02769">
    <property type="entry name" value="AIRS_C"/>
    <property type="match status" value="1"/>
</dbReference>
<evidence type="ECO:0000256" key="11">
    <source>
        <dbReference type="ARBA" id="ARBA00049057"/>
    </source>
</evidence>
<comment type="catalytic activity">
    <reaction evidence="11">
        <text>2-formamido-N(1)-(5-O-phospho-beta-D-ribosyl)acetamidine + ATP = 5-amino-1-(5-phospho-beta-D-ribosyl)imidazole + ADP + phosphate + H(+)</text>
        <dbReference type="Rhea" id="RHEA:23032"/>
        <dbReference type="ChEBI" id="CHEBI:15378"/>
        <dbReference type="ChEBI" id="CHEBI:30616"/>
        <dbReference type="ChEBI" id="CHEBI:43474"/>
        <dbReference type="ChEBI" id="CHEBI:137981"/>
        <dbReference type="ChEBI" id="CHEBI:147287"/>
        <dbReference type="ChEBI" id="CHEBI:456216"/>
        <dbReference type="EC" id="6.3.3.1"/>
    </reaction>
</comment>
<evidence type="ECO:0000313" key="15">
    <source>
        <dbReference type="Proteomes" id="UP000034696"/>
    </source>
</evidence>
<gene>
    <name evidence="14" type="ORF">UX06_C0054G0001</name>
</gene>
<dbReference type="GO" id="GO:0046084">
    <property type="term" value="P:adenine biosynthetic process"/>
    <property type="evidence" value="ECO:0007669"/>
    <property type="project" value="TreeGrafter"/>
</dbReference>
<dbReference type="Gene3D" id="3.30.1330.10">
    <property type="entry name" value="PurM-like, N-terminal domain"/>
    <property type="match status" value="1"/>
</dbReference>
<dbReference type="InterPro" id="IPR036676">
    <property type="entry name" value="PurM-like_C_sf"/>
</dbReference>
<dbReference type="Pfam" id="PF00586">
    <property type="entry name" value="AIRS"/>
    <property type="match status" value="1"/>
</dbReference>
<keyword evidence="7" id="KW-0067">ATP-binding</keyword>